<evidence type="ECO:0000256" key="1">
    <source>
        <dbReference type="ARBA" id="ARBA00004123"/>
    </source>
</evidence>
<organism evidence="8 9">
    <name type="scientific">Dendrobium nobile</name>
    <name type="common">Orchid</name>
    <dbReference type="NCBI Taxonomy" id="94219"/>
    <lineage>
        <taxon>Eukaryota</taxon>
        <taxon>Viridiplantae</taxon>
        <taxon>Streptophyta</taxon>
        <taxon>Embryophyta</taxon>
        <taxon>Tracheophyta</taxon>
        <taxon>Spermatophyta</taxon>
        <taxon>Magnoliopsida</taxon>
        <taxon>Liliopsida</taxon>
        <taxon>Asparagales</taxon>
        <taxon>Orchidaceae</taxon>
        <taxon>Epidendroideae</taxon>
        <taxon>Malaxideae</taxon>
        <taxon>Dendrobiinae</taxon>
        <taxon>Dendrobium</taxon>
    </lineage>
</organism>
<protein>
    <submittedName>
        <fullName evidence="8">Uncharacterized protein</fullName>
    </submittedName>
</protein>
<dbReference type="EMBL" id="JAGYWB010000006">
    <property type="protein sequence ID" value="KAI0518602.1"/>
    <property type="molecule type" value="Genomic_DNA"/>
</dbReference>
<dbReference type="AlphaFoldDB" id="A0A8T3BN79"/>
<evidence type="ECO:0000256" key="2">
    <source>
        <dbReference type="ARBA" id="ARBA00022694"/>
    </source>
</evidence>
<proteinExistence type="predicted"/>
<dbReference type="GO" id="GO:0005655">
    <property type="term" value="C:nucleolar ribonuclease P complex"/>
    <property type="evidence" value="ECO:0007669"/>
    <property type="project" value="InterPro"/>
</dbReference>
<dbReference type="GO" id="GO:0000172">
    <property type="term" value="C:ribonuclease MRP complex"/>
    <property type="evidence" value="ECO:0007669"/>
    <property type="project" value="InterPro"/>
</dbReference>
<dbReference type="OrthoDB" id="442863at2759"/>
<evidence type="ECO:0000256" key="3">
    <source>
        <dbReference type="ARBA" id="ARBA00023242"/>
    </source>
</evidence>
<feature type="region of interest" description="Disordered" evidence="4">
    <location>
        <begin position="96"/>
        <end position="120"/>
    </location>
</feature>
<comment type="subcellular location">
    <subcellularLocation>
        <location evidence="1">Nucleus</location>
    </subcellularLocation>
</comment>
<keyword evidence="2" id="KW-0819">tRNA processing</keyword>
<evidence type="ECO:0000259" key="6">
    <source>
        <dbReference type="Pfam" id="PF08170"/>
    </source>
</evidence>
<dbReference type="SMR" id="A0A8T3BN79"/>
<dbReference type="InterPro" id="IPR055079">
    <property type="entry name" value="POP1_C"/>
</dbReference>
<comment type="caution">
    <text evidence="8">The sequence shown here is derived from an EMBL/GenBank/DDBJ whole genome shotgun (WGS) entry which is preliminary data.</text>
</comment>
<dbReference type="InterPro" id="IPR012590">
    <property type="entry name" value="POPLD_dom"/>
</dbReference>
<dbReference type="PANTHER" id="PTHR22731:SF3">
    <property type="entry name" value="RIBONUCLEASES P_MRP PROTEIN SUBUNIT POP1"/>
    <property type="match status" value="1"/>
</dbReference>
<evidence type="ECO:0000256" key="4">
    <source>
        <dbReference type="SAM" id="MobiDB-lite"/>
    </source>
</evidence>
<dbReference type="Pfam" id="PF22770">
    <property type="entry name" value="POP1_C"/>
    <property type="match status" value="1"/>
</dbReference>
<dbReference type="PANTHER" id="PTHR22731">
    <property type="entry name" value="RIBONUCLEASES P/MRP PROTEIN SUBUNIT POP1"/>
    <property type="match status" value="1"/>
</dbReference>
<accession>A0A8T3BN79</accession>
<reference evidence="8" key="1">
    <citation type="journal article" date="2022" name="Front. Genet.">
        <title>Chromosome-Scale Assembly of the Dendrobium nobile Genome Provides Insights Into the Molecular Mechanism of the Biosynthesis of the Medicinal Active Ingredient of Dendrobium.</title>
        <authorList>
            <person name="Xu Q."/>
            <person name="Niu S.-C."/>
            <person name="Li K.-L."/>
            <person name="Zheng P.-J."/>
            <person name="Zhang X.-J."/>
            <person name="Jia Y."/>
            <person name="Liu Y."/>
            <person name="Niu Y.-X."/>
            <person name="Yu L.-H."/>
            <person name="Chen D.-F."/>
            <person name="Zhang G.-Q."/>
        </authorList>
    </citation>
    <scope>NUCLEOTIDE SEQUENCE</scope>
    <source>
        <tissue evidence="8">Leaf</tissue>
    </source>
</reference>
<gene>
    <name evidence="8" type="ORF">KFK09_006038</name>
</gene>
<feature type="compositionally biased region" description="Basic residues" evidence="4">
    <location>
        <begin position="110"/>
        <end position="120"/>
    </location>
</feature>
<feature type="domain" description="POP1 C-terminal" evidence="7">
    <location>
        <begin position="766"/>
        <end position="835"/>
    </location>
</feature>
<dbReference type="Pfam" id="PF06978">
    <property type="entry name" value="POP1_N"/>
    <property type="match status" value="1"/>
</dbReference>
<dbReference type="GO" id="GO:0001682">
    <property type="term" value="P:tRNA 5'-leader removal"/>
    <property type="evidence" value="ECO:0007669"/>
    <property type="project" value="InterPro"/>
</dbReference>
<dbReference type="InterPro" id="IPR009723">
    <property type="entry name" value="Pop1_N"/>
</dbReference>
<feature type="domain" description="Pop1 N-terminal" evidence="5">
    <location>
        <begin position="62"/>
        <end position="199"/>
    </location>
</feature>
<evidence type="ECO:0000313" key="9">
    <source>
        <dbReference type="Proteomes" id="UP000829196"/>
    </source>
</evidence>
<dbReference type="Pfam" id="PF08170">
    <property type="entry name" value="POPLD"/>
    <property type="match status" value="1"/>
</dbReference>
<evidence type="ECO:0000259" key="7">
    <source>
        <dbReference type="Pfam" id="PF22770"/>
    </source>
</evidence>
<evidence type="ECO:0000313" key="8">
    <source>
        <dbReference type="EMBL" id="KAI0518602.1"/>
    </source>
</evidence>
<keyword evidence="3" id="KW-0539">Nucleus</keyword>
<feature type="domain" description="POPLD" evidence="6">
    <location>
        <begin position="531"/>
        <end position="607"/>
    </location>
</feature>
<name>A0A8T3BN79_DENNO</name>
<dbReference type="Proteomes" id="UP000829196">
    <property type="component" value="Unassembled WGS sequence"/>
</dbReference>
<feature type="region of interest" description="Disordered" evidence="4">
    <location>
        <begin position="1"/>
        <end position="27"/>
    </location>
</feature>
<sequence>MVLPTSYNDKKPSPTSLYSSERSPPPPRLLLINKFAESRASELESLHNIVSNRLNHDFCMRRDKRRRTTGFRSGKNRRSKRQRVIDGAVAASGYDEMEEGGLDEKEASQKKSKPSRRVRRRLELRRNMTFGFSVSEDGTKRLRTHLWLAKRFSMVKLWGFYLPLGLQGRGRGSRAILKRLKSGALIHDASYSHPVQLEGPEESILDIMRMVLRPFPSDFSDQMSKPIFYGACYANSMLYHVRSPLPKFISPVIYMWLPLKRDENYMDSEQLFDRSSSSKSECSTSPRQLWIWLHPASYNEGFDALRCACQKQMNETGTSIHCLSMEGHIARLEVIGAKSLKILQKMLIPMPECRKIGSQSQLSSSSLRACSNSQLHSSFVLEHAGHLPSRAIFSLEVQDPRDLPLEEVKCFPTTASFASCPQHQGLVTDSTAKFSNELTRNKDLLLSFWSKPEANGVFPSDCRQLWDSYINLKPPLPENVICRERHCKRLKHFYLDPDLVEEPCYEARDRYDRSCPIILLKHADHESFNSGWSIILPLSWVKPFWMSLILNKAHAIGLREKRWIACNGGLPSFPYDFPDSSAYSSLMTAEVTKADEAVKLRPPALRPICVPIAPQWHCVARTLCKSFYTNEQCYASRETTHVTSFNMHSQDEKQSPYEQSRKYFDVSILRTSNDLNYILEKTSGEGYLDQGGGPLFVRVLIHAFKEGFFDEGAVVCAPELADLSSWMDRSEEHTPPQMPQSFIKSYFTRQDSYSWELHVPQDSSSLKWYRWPIGFITTGFVRGSRKPVAVAFCEARILKMLKEQQGTMMDLTGPEILVLVRNLKSSTYRQAVATIFLDLEDEDPGFM</sequence>
<evidence type="ECO:0000259" key="5">
    <source>
        <dbReference type="Pfam" id="PF06978"/>
    </source>
</evidence>
<dbReference type="InterPro" id="IPR039182">
    <property type="entry name" value="Pop1"/>
</dbReference>
<keyword evidence="9" id="KW-1185">Reference proteome</keyword>